<protein>
    <submittedName>
        <fullName evidence="2">Uncharacterized protein</fullName>
    </submittedName>
</protein>
<feature type="region of interest" description="Disordered" evidence="1">
    <location>
        <begin position="419"/>
        <end position="503"/>
    </location>
</feature>
<evidence type="ECO:0000313" key="3">
    <source>
        <dbReference type="Proteomes" id="UP000287166"/>
    </source>
</evidence>
<comment type="caution">
    <text evidence="2">The sequence shown here is derived from an EMBL/GenBank/DDBJ whole genome shotgun (WGS) entry which is preliminary data.</text>
</comment>
<organism evidence="2 3">
    <name type="scientific">Sparassis crispa</name>
    <dbReference type="NCBI Taxonomy" id="139825"/>
    <lineage>
        <taxon>Eukaryota</taxon>
        <taxon>Fungi</taxon>
        <taxon>Dikarya</taxon>
        <taxon>Basidiomycota</taxon>
        <taxon>Agaricomycotina</taxon>
        <taxon>Agaricomycetes</taxon>
        <taxon>Polyporales</taxon>
        <taxon>Sparassidaceae</taxon>
        <taxon>Sparassis</taxon>
    </lineage>
</organism>
<feature type="region of interest" description="Disordered" evidence="1">
    <location>
        <begin position="772"/>
        <end position="800"/>
    </location>
</feature>
<name>A0A401G7X5_9APHY</name>
<dbReference type="RefSeq" id="XP_027609156.1">
    <property type="nucleotide sequence ID" value="XM_027753355.1"/>
</dbReference>
<reference evidence="2 3" key="1">
    <citation type="journal article" date="2018" name="Sci. Rep.">
        <title>Genome sequence of the cauliflower mushroom Sparassis crispa (Hanabiratake) and its association with beneficial usage.</title>
        <authorList>
            <person name="Kiyama R."/>
            <person name="Furutani Y."/>
            <person name="Kawaguchi K."/>
            <person name="Nakanishi T."/>
        </authorList>
    </citation>
    <scope>NUCLEOTIDE SEQUENCE [LARGE SCALE GENOMIC DNA]</scope>
</reference>
<sequence>MTALATSPPLTRTVADVLRHHRQLGRDMQQYQHGTSPDPNARPHWERVRDRFPQHLDRGRPPPPAFSPMRRPRRPAVGTPIPRLADHKTCAPPAHAVSSPLWLRFRDRARLDHHADLPACQHQSRAELLAKHAHPLGPNTAPRPTQMRVPTARAIRRAFAAPLHSTSTADTLHHLHSRQCDHHADLPLERQYRAWPTAKHAAPLRAPPPRLSPSHFATARGLTNTRTSRCANPNAAPSPSHNTRTRSVRIFLCYFAYILLTSSNANMVPRPTKTRAWTARAIPHAFAPLSTAPRPPTPSTTYSRQPDHHADLPFECQYRAWATAKHAPPPRALQPRPSPSHFATTPRSTTARTSRSNAKAAPCLSQSTHLRCVHNFLHTLAPVSAPCPDSECRRTCPNSRTANNSHLARFPLATATMASVTDAPATTTGSKRKMRHLSPSAPVPSPAKRQKPEDSDDIFSPTAHTDSTASDTPTDDAHASHRPDETPGKPYRNKGKHVEKTRTPTEVLQSLSKLRETLAVTRAMNNVFVLMQPMYLKRAFPSNIAERLDHVSIATAHDIINLATADPTALHFVTIGASDYLQLKTSTHLTLFSVVGSVTHSDLISPSGRSRQLCVAPSALTWPRAAAVLGAILNRRTLVFPSFHAGLSFSTRLTTGTSNTPTKIRGMAPATPVNAQRGPPPVLPADRDVPTFDGCKPFKFSMRSISMLPKIHDDLSTESAVLLLFTLGKYIKSHPELDDENADTTISLNIQSIVLLANPGSMPRGFLEDEPMPLLGVFRPNSEPDQRHSDDSDDDDASLV</sequence>
<evidence type="ECO:0000313" key="2">
    <source>
        <dbReference type="EMBL" id="GBE78243.1"/>
    </source>
</evidence>
<feature type="region of interest" description="Disordered" evidence="1">
    <location>
        <begin position="325"/>
        <end position="360"/>
    </location>
</feature>
<evidence type="ECO:0000256" key="1">
    <source>
        <dbReference type="SAM" id="MobiDB-lite"/>
    </source>
</evidence>
<gene>
    <name evidence="2" type="ORF">SCP_0111260</name>
</gene>
<feature type="compositionally biased region" description="Low complexity" evidence="1">
    <location>
        <begin position="460"/>
        <end position="472"/>
    </location>
</feature>
<keyword evidence="3" id="KW-1185">Reference proteome</keyword>
<accession>A0A401G7X5</accession>
<dbReference type="OrthoDB" id="2960452at2759"/>
<feature type="region of interest" description="Disordered" evidence="1">
    <location>
        <begin position="288"/>
        <end position="308"/>
    </location>
</feature>
<feature type="compositionally biased region" description="Low complexity" evidence="1">
    <location>
        <begin position="339"/>
        <end position="360"/>
    </location>
</feature>
<dbReference type="EMBL" id="BFAD01000001">
    <property type="protein sequence ID" value="GBE78243.1"/>
    <property type="molecule type" value="Genomic_DNA"/>
</dbReference>
<dbReference type="InParanoid" id="A0A401G7X5"/>
<dbReference type="Proteomes" id="UP000287166">
    <property type="component" value="Unassembled WGS sequence"/>
</dbReference>
<feature type="compositionally biased region" description="Basic and acidic residues" evidence="1">
    <location>
        <begin position="475"/>
        <end position="487"/>
    </location>
</feature>
<dbReference type="GeneID" id="38775160"/>
<proteinExistence type="predicted"/>
<feature type="compositionally biased region" description="Acidic residues" evidence="1">
    <location>
        <begin position="791"/>
        <end position="800"/>
    </location>
</feature>
<dbReference type="AlphaFoldDB" id="A0A401G7X5"/>
<feature type="compositionally biased region" description="Pro residues" evidence="1">
    <location>
        <begin position="327"/>
        <end position="338"/>
    </location>
</feature>
<feature type="region of interest" description="Disordered" evidence="1">
    <location>
        <begin position="52"/>
        <end position="93"/>
    </location>
</feature>
<feature type="compositionally biased region" description="Polar residues" evidence="1">
    <location>
        <begin position="419"/>
        <end position="429"/>
    </location>
</feature>